<name>A0A177FBJ0_9EURO</name>
<dbReference type="Pfam" id="PF04082">
    <property type="entry name" value="Fungal_trans"/>
    <property type="match status" value="1"/>
</dbReference>
<feature type="domain" description="Xylanolytic transcriptional activator regulatory" evidence="7">
    <location>
        <begin position="320"/>
        <end position="517"/>
    </location>
</feature>
<dbReference type="AlphaFoldDB" id="A0A177FBJ0"/>
<dbReference type="GO" id="GO:0003677">
    <property type="term" value="F:DNA binding"/>
    <property type="evidence" value="ECO:0007669"/>
    <property type="project" value="InterPro"/>
</dbReference>
<dbReference type="EMBL" id="LVKK01000022">
    <property type="protein sequence ID" value="OAG41624.1"/>
    <property type="molecule type" value="Genomic_DNA"/>
</dbReference>
<evidence type="ECO:0000256" key="4">
    <source>
        <dbReference type="ARBA" id="ARBA00023163"/>
    </source>
</evidence>
<dbReference type="Proteomes" id="UP000077002">
    <property type="component" value="Unassembled WGS sequence"/>
</dbReference>
<dbReference type="GO" id="GO:0008270">
    <property type="term" value="F:zinc ion binding"/>
    <property type="evidence" value="ECO:0007669"/>
    <property type="project" value="InterPro"/>
</dbReference>
<reference evidence="8 9" key="1">
    <citation type="submission" date="2016-03" db="EMBL/GenBank/DDBJ databases">
        <title>Draft genome sequence of the Fonsecaea monophora CBS 269.37.</title>
        <authorList>
            <person name="Bombassaro A."/>
            <person name="Vinicius W.A."/>
            <person name="De Hoog S."/>
            <person name="Sun J."/>
            <person name="Souza E.M."/>
            <person name="Raittz R.T."/>
            <person name="Costa F."/>
            <person name="Leao A.C."/>
            <person name="Tadra-Sfeir M.Z."/>
            <person name="Baura V."/>
            <person name="Balsanelli E."/>
            <person name="Pedrosa F.O."/>
            <person name="Moreno L.F."/>
            <person name="Steffens M.B."/>
            <person name="Xi L."/>
            <person name="Bocca A.L."/>
            <person name="Felipe M.S."/>
            <person name="Teixeira M."/>
            <person name="Telles Filho F.Q."/>
            <person name="Azevedo C.M."/>
            <person name="Gomes R."/>
            <person name="Vicente V.A."/>
        </authorList>
    </citation>
    <scope>NUCLEOTIDE SEQUENCE [LARGE SCALE GENOMIC DNA]</scope>
    <source>
        <strain evidence="8 9">CBS 269.37</strain>
    </source>
</reference>
<comment type="caution">
    <text evidence="8">The sequence shown here is derived from an EMBL/GenBank/DDBJ whole genome shotgun (WGS) entry which is preliminary data.</text>
</comment>
<dbReference type="PANTHER" id="PTHR47660">
    <property type="entry name" value="TRANSCRIPTION FACTOR WITH C2H2 AND ZN(2)-CYS(6) DNA BINDING DOMAIN (EUROFUNG)-RELATED-RELATED"/>
    <property type="match status" value="1"/>
</dbReference>
<evidence type="ECO:0000313" key="8">
    <source>
        <dbReference type="EMBL" id="OAG41624.1"/>
    </source>
</evidence>
<dbReference type="CDD" id="cd12148">
    <property type="entry name" value="fungal_TF_MHR"/>
    <property type="match status" value="1"/>
</dbReference>
<evidence type="ECO:0000256" key="3">
    <source>
        <dbReference type="ARBA" id="ARBA00023015"/>
    </source>
</evidence>
<dbReference type="PANTHER" id="PTHR47660:SF2">
    <property type="entry name" value="TRANSCRIPTION FACTOR WITH C2H2 AND ZN(2)-CYS(6) DNA BINDING DOMAIN (EUROFUNG)"/>
    <property type="match status" value="1"/>
</dbReference>
<keyword evidence="3" id="KW-0805">Transcription regulation</keyword>
<organism evidence="8 9">
    <name type="scientific">Fonsecaea monophora</name>
    <dbReference type="NCBI Taxonomy" id="254056"/>
    <lineage>
        <taxon>Eukaryota</taxon>
        <taxon>Fungi</taxon>
        <taxon>Dikarya</taxon>
        <taxon>Ascomycota</taxon>
        <taxon>Pezizomycotina</taxon>
        <taxon>Eurotiomycetes</taxon>
        <taxon>Chaetothyriomycetidae</taxon>
        <taxon>Chaetothyriales</taxon>
        <taxon>Herpotrichiellaceae</taxon>
        <taxon>Fonsecaea</taxon>
    </lineage>
</organism>
<evidence type="ECO:0000313" key="9">
    <source>
        <dbReference type="Proteomes" id="UP000077002"/>
    </source>
</evidence>
<proteinExistence type="predicted"/>
<feature type="compositionally biased region" description="Polar residues" evidence="6">
    <location>
        <begin position="136"/>
        <end position="159"/>
    </location>
</feature>
<dbReference type="GeneID" id="34599258"/>
<gene>
    <name evidence="8" type="ORF">AYO21_04088</name>
</gene>
<keyword evidence="9" id="KW-1185">Reference proteome</keyword>
<evidence type="ECO:0000256" key="5">
    <source>
        <dbReference type="ARBA" id="ARBA00023242"/>
    </source>
</evidence>
<keyword evidence="4" id="KW-0804">Transcription</keyword>
<dbReference type="RefSeq" id="XP_022513576.1">
    <property type="nucleotide sequence ID" value="XM_022654061.1"/>
</dbReference>
<dbReference type="GO" id="GO:0006351">
    <property type="term" value="P:DNA-templated transcription"/>
    <property type="evidence" value="ECO:0007669"/>
    <property type="project" value="InterPro"/>
</dbReference>
<evidence type="ECO:0000256" key="1">
    <source>
        <dbReference type="ARBA" id="ARBA00022723"/>
    </source>
</evidence>
<evidence type="ECO:0000259" key="7">
    <source>
        <dbReference type="Pfam" id="PF04082"/>
    </source>
</evidence>
<keyword evidence="5" id="KW-0539">Nucleus</keyword>
<accession>A0A177FBJ0</accession>
<dbReference type="OrthoDB" id="40579at2759"/>
<keyword evidence="2" id="KW-0862">Zinc</keyword>
<evidence type="ECO:0000256" key="6">
    <source>
        <dbReference type="SAM" id="MobiDB-lite"/>
    </source>
</evidence>
<feature type="region of interest" description="Disordered" evidence="6">
    <location>
        <begin position="70"/>
        <end position="159"/>
    </location>
</feature>
<sequence>MYARKHSAEEACLYPPVSGKGVFLLNNLQPGNFNPVKASFCCLRRLLPIKDEIPHVLKRRCVLPGHELARQNRGTSTDAREEIEAADARPEDLAWQDRGSTNENMTCADGQDSVDTSRPSGDNSCSQVPVDGDSEPPSQQQSTEPLVNPADTQPLNSFGLSDGPIWNDFTSLDCHNPFEYENLTQLFWFPETFVLEDLALGQGPGQGSAHGAHGPSSADSTVDPYADWVHSHPLKKGPTVEVIRICDFLHDSKSWAQINTLEGRPGLKRTLGPVVANGLRDTVSSRIHVMVSKALDQDLVRKIPHLFPPLQTVQAILAEYHRNLALLYPMVHPTTFFESTWGEDEAYSDIGLFFSTLMVLGCVTIPVPEARSFAIQLAFLIRNMINETMTRDENQINDIWTMSTALLVTVFSAWCGNKRHAELAEAFRGTFSTAFLRRGYFKSAAPVDDGAIFANWGAWINRERKTRMGYVWYVVEQEIGLFHCLSPTIHFSDMRSPIPSADELFFAETEEEWSALVRSYRLLEGPGNMSRLHPPSLAAFYGMFLRHDFLERHCHVTPLQLRLLLCAIQTQVTQFVQSNRFVSTEQSYADDPHVETSSFASLRQEELQTMLVKWYILRQRVLGTDGETEMTLACKLIYHLVWLELLICFSDIQLLAGREGPAGAKPLISQFQRWFRSPSSLKALAHVGQVLEILQCPRYTVLRPLWWPVALFRVSLIMWAYSVGFKLQPSRAQQEYELEFGSAPRIPLNDPEQDTGPHGRVIRQGEGIPCVLHPTGALIPVTEFHDASKACLDLLEEGRVQSTPICEDVYRFLQAIRQYDFVGTKP</sequence>
<feature type="compositionally biased region" description="Polar residues" evidence="6">
    <location>
        <begin position="113"/>
        <end position="127"/>
    </location>
</feature>
<keyword evidence="1" id="KW-0479">Metal-binding</keyword>
<dbReference type="InterPro" id="IPR007219">
    <property type="entry name" value="XnlR_reg_dom"/>
</dbReference>
<feature type="compositionally biased region" description="Basic and acidic residues" evidence="6">
    <location>
        <begin position="78"/>
        <end position="92"/>
    </location>
</feature>
<evidence type="ECO:0000256" key="2">
    <source>
        <dbReference type="ARBA" id="ARBA00022833"/>
    </source>
</evidence>
<protein>
    <recommendedName>
        <fullName evidence="7">Xylanolytic transcriptional activator regulatory domain-containing protein</fullName>
    </recommendedName>
</protein>